<comment type="caution">
    <text evidence="2">The sequence shown here is derived from an EMBL/GenBank/DDBJ whole genome shotgun (WGS) entry which is preliminary data.</text>
</comment>
<keyword evidence="3" id="KW-1185">Reference proteome</keyword>
<dbReference type="EMBL" id="JAGPXD010000005">
    <property type="protein sequence ID" value="KAH7353462.1"/>
    <property type="molecule type" value="Genomic_DNA"/>
</dbReference>
<dbReference type="OrthoDB" id="1046782at2759"/>
<gene>
    <name evidence="2" type="ORF">B0T11DRAFT_117926</name>
</gene>
<organism evidence="2 3">
    <name type="scientific">Plectosphaerella cucumerina</name>
    <dbReference type="NCBI Taxonomy" id="40658"/>
    <lineage>
        <taxon>Eukaryota</taxon>
        <taxon>Fungi</taxon>
        <taxon>Dikarya</taxon>
        <taxon>Ascomycota</taxon>
        <taxon>Pezizomycotina</taxon>
        <taxon>Sordariomycetes</taxon>
        <taxon>Hypocreomycetidae</taxon>
        <taxon>Glomerellales</taxon>
        <taxon>Plectosphaerellaceae</taxon>
        <taxon>Plectosphaerella</taxon>
    </lineage>
</organism>
<reference evidence="2" key="1">
    <citation type="journal article" date="2021" name="Nat. Commun.">
        <title>Genetic determinants of endophytism in the Arabidopsis root mycobiome.</title>
        <authorList>
            <person name="Mesny F."/>
            <person name="Miyauchi S."/>
            <person name="Thiergart T."/>
            <person name="Pickel B."/>
            <person name="Atanasova L."/>
            <person name="Karlsson M."/>
            <person name="Huettel B."/>
            <person name="Barry K.W."/>
            <person name="Haridas S."/>
            <person name="Chen C."/>
            <person name="Bauer D."/>
            <person name="Andreopoulos W."/>
            <person name="Pangilinan J."/>
            <person name="LaButti K."/>
            <person name="Riley R."/>
            <person name="Lipzen A."/>
            <person name="Clum A."/>
            <person name="Drula E."/>
            <person name="Henrissat B."/>
            <person name="Kohler A."/>
            <person name="Grigoriev I.V."/>
            <person name="Martin F.M."/>
            <person name="Hacquard S."/>
        </authorList>
    </citation>
    <scope>NUCLEOTIDE SEQUENCE</scope>
    <source>
        <strain evidence="2">MPI-CAGE-AT-0016</strain>
    </source>
</reference>
<evidence type="ECO:0000313" key="2">
    <source>
        <dbReference type="EMBL" id="KAH7353462.1"/>
    </source>
</evidence>
<dbReference type="Pfam" id="PF00388">
    <property type="entry name" value="PI-PLC-X"/>
    <property type="match status" value="1"/>
</dbReference>
<sequence length="369" mass="41190">MAALKMKMNGHALKQGSFVISAFLLVWMLFSLLLGLSPCLLSGTCYHGYDSRYSFDVDQADHVAWMRHIPDETNLTSLSIPGTHDTLTYDIKDSGFQCQNHDLRTQMRAGMRYLDIRGRLVNDTIQIYHASAFTGYSYGDVLLDVFDFLEENPSETIVMRLKDEARPYGHNSLTFEGAFNWYLQNSSDTAERAKRHFWPHDPSHPLPTLGALRGKVFLLQNFRAEDGPYGVAWAGPSMDLEDLWIIPSVELLSMKWEAIEKALIRAAAAGDANEVLHLSHLSASVGVLPIVAAAGPINGTVVGMNDRTGLWLDRQARATRYVDGSLRKRHGEEGEAPDVHYGKTGIVIIDFPGRELVDAILERNKALML</sequence>
<evidence type="ECO:0000259" key="1">
    <source>
        <dbReference type="SMART" id="SM00148"/>
    </source>
</evidence>
<dbReference type="PANTHER" id="PTHR13593:SF113">
    <property type="entry name" value="SI:DKEY-266F7.9"/>
    <property type="match status" value="1"/>
</dbReference>
<dbReference type="GO" id="GO:0006629">
    <property type="term" value="P:lipid metabolic process"/>
    <property type="evidence" value="ECO:0007669"/>
    <property type="project" value="InterPro"/>
</dbReference>
<dbReference type="InterPro" id="IPR000909">
    <property type="entry name" value="PLipase_C_PInositol-sp_X_dom"/>
</dbReference>
<dbReference type="PROSITE" id="PS50007">
    <property type="entry name" value="PIPLC_X_DOMAIN"/>
    <property type="match status" value="1"/>
</dbReference>
<accession>A0A8K0TAM5</accession>
<dbReference type="InterPro" id="IPR051057">
    <property type="entry name" value="PI-PLC_domain"/>
</dbReference>
<name>A0A8K0TAM5_9PEZI</name>
<proteinExistence type="predicted"/>
<dbReference type="AlphaFoldDB" id="A0A8K0TAM5"/>
<dbReference type="CDD" id="cd08586">
    <property type="entry name" value="PI-PLCc_BcPLC_like"/>
    <property type="match status" value="1"/>
</dbReference>
<dbReference type="InterPro" id="IPR017946">
    <property type="entry name" value="PLC-like_Pdiesterase_TIM-brl"/>
</dbReference>
<protein>
    <submittedName>
        <fullName evidence="2">Phosphatidylinositol-specific phospholipase C</fullName>
    </submittedName>
</protein>
<dbReference type="Gene3D" id="3.20.20.190">
    <property type="entry name" value="Phosphatidylinositol (PI) phosphodiesterase"/>
    <property type="match status" value="1"/>
</dbReference>
<dbReference type="SUPFAM" id="SSF51695">
    <property type="entry name" value="PLC-like phosphodiesterases"/>
    <property type="match status" value="1"/>
</dbReference>
<evidence type="ECO:0000313" key="3">
    <source>
        <dbReference type="Proteomes" id="UP000813385"/>
    </source>
</evidence>
<dbReference type="SMART" id="SM00148">
    <property type="entry name" value="PLCXc"/>
    <property type="match status" value="1"/>
</dbReference>
<dbReference type="Proteomes" id="UP000813385">
    <property type="component" value="Unassembled WGS sequence"/>
</dbReference>
<feature type="domain" description="Phosphatidylinositol-specific phospholipase C X" evidence="1">
    <location>
        <begin position="70"/>
        <end position="221"/>
    </location>
</feature>
<dbReference type="GO" id="GO:0008081">
    <property type="term" value="F:phosphoric diester hydrolase activity"/>
    <property type="evidence" value="ECO:0007669"/>
    <property type="project" value="InterPro"/>
</dbReference>
<dbReference type="PANTHER" id="PTHR13593">
    <property type="match status" value="1"/>
</dbReference>